<keyword evidence="3" id="KW-1185">Reference proteome</keyword>
<dbReference type="AlphaFoldDB" id="A0A2N3WBZ4"/>
<feature type="region of interest" description="Disordered" evidence="1">
    <location>
        <begin position="1"/>
        <end position="37"/>
    </location>
</feature>
<gene>
    <name evidence="2" type="ORF">ATK30_2175</name>
</gene>
<dbReference type="EMBL" id="PJMY01000003">
    <property type="protein sequence ID" value="PKV91404.1"/>
    <property type="molecule type" value="Genomic_DNA"/>
</dbReference>
<accession>A0A2N3WBZ4</accession>
<organism evidence="2 3">
    <name type="scientific">Amycolatopsis echigonensis</name>
    <dbReference type="NCBI Taxonomy" id="2576905"/>
    <lineage>
        <taxon>Bacteria</taxon>
        <taxon>Bacillati</taxon>
        <taxon>Actinomycetota</taxon>
        <taxon>Actinomycetes</taxon>
        <taxon>Pseudonocardiales</taxon>
        <taxon>Pseudonocardiaceae</taxon>
        <taxon>Amycolatopsis</taxon>
    </lineage>
</organism>
<comment type="caution">
    <text evidence="2">The sequence shown here is derived from an EMBL/GenBank/DDBJ whole genome shotgun (WGS) entry which is preliminary data.</text>
</comment>
<evidence type="ECO:0000313" key="3">
    <source>
        <dbReference type="Proteomes" id="UP000233750"/>
    </source>
</evidence>
<evidence type="ECO:0000313" key="2">
    <source>
        <dbReference type="EMBL" id="PKV91404.1"/>
    </source>
</evidence>
<name>A0A2N3WBZ4_9PSEU</name>
<sequence>MANPSQKSFMDPSVGTDPAPRKPNPIPSVPSIPYPEDADRKIREAANKYNHPDVIQTLDKMKNELFGNAERVNALAQGWASNPSVGDSQLAIQTATENLAGYWSGPAFSQFSAYSTDVTGALGSDQSAMASMGTALGGCVSIVYNTYAAAIRLIGNTAADIANAGVSIGVSLIPGIGEFELSNAIQAITDLLTNFIRNCTELLSSAVEQFGQYKDAAVGFRASAAGFKQLPPLPDQIGNPGSWHVNPAG</sequence>
<reference evidence="2 3" key="1">
    <citation type="submission" date="2017-12" db="EMBL/GenBank/DDBJ databases">
        <title>Sequencing the genomes of 1000 Actinobacteria strains.</title>
        <authorList>
            <person name="Klenk H.-P."/>
        </authorList>
    </citation>
    <scope>NUCLEOTIDE SEQUENCE [LARGE SCALE GENOMIC DNA]</scope>
    <source>
        <strain evidence="2 3">DSM 45165</strain>
    </source>
</reference>
<evidence type="ECO:0000256" key="1">
    <source>
        <dbReference type="SAM" id="MobiDB-lite"/>
    </source>
</evidence>
<protein>
    <recommendedName>
        <fullName evidence="4">Type VII secretion system (Wss) protein ESAT-6</fullName>
    </recommendedName>
</protein>
<proteinExistence type="predicted"/>
<feature type="compositionally biased region" description="Pro residues" evidence="1">
    <location>
        <begin position="21"/>
        <end position="33"/>
    </location>
</feature>
<dbReference type="Proteomes" id="UP000233750">
    <property type="component" value="Unassembled WGS sequence"/>
</dbReference>
<evidence type="ECO:0008006" key="4">
    <source>
        <dbReference type="Google" id="ProtNLM"/>
    </source>
</evidence>